<keyword evidence="4 7" id="KW-0472">Membrane</keyword>
<keyword evidence="1 7" id="KW-1003">Cell membrane</keyword>
<protein>
    <recommendedName>
        <fullName evidence="7">Flagellar protein</fullName>
    </recommendedName>
</protein>
<dbReference type="Proteomes" id="UP000753376">
    <property type="component" value="Unassembled WGS sequence"/>
</dbReference>
<keyword evidence="9" id="KW-0282">Flagellum</keyword>
<evidence type="ECO:0000256" key="6">
    <source>
        <dbReference type="ARBA" id="ARBA00037937"/>
    </source>
</evidence>
<sequence>MWIKTAVVPLFLLAAPATAEETAKAAQSAPAKMAGNAPDTLGTLLSLGVGLLAVIAIIYGCAWIIRRMNGMTGMNNNAIKVVSVMAIGARERIALIEVGGQQILLGITPSAIRTLQVFEEPVVKAGSPNSGDFAKRLQGMIGKSWTAPNKE</sequence>
<comment type="subcellular location">
    <subcellularLocation>
        <location evidence="7">Cell membrane</location>
    </subcellularLocation>
    <subcellularLocation>
        <location evidence="7">Bacterial flagellum basal body</location>
    </subcellularLocation>
</comment>
<dbReference type="InterPro" id="IPR052205">
    <property type="entry name" value="FliO/MopB"/>
</dbReference>
<dbReference type="PANTHER" id="PTHR38766">
    <property type="entry name" value="FLAGELLAR PROTEIN FLIO"/>
    <property type="match status" value="1"/>
</dbReference>
<organism evidence="9 10">
    <name type="scientific">Marinobacter salexigens</name>
    <dbReference type="NCBI Taxonomy" id="1925763"/>
    <lineage>
        <taxon>Bacteria</taxon>
        <taxon>Pseudomonadati</taxon>
        <taxon>Pseudomonadota</taxon>
        <taxon>Gammaproteobacteria</taxon>
        <taxon>Pseudomonadales</taxon>
        <taxon>Marinobacteraceae</taxon>
        <taxon>Marinobacter</taxon>
    </lineage>
</organism>
<keyword evidence="2 7" id="KW-0812">Transmembrane</keyword>
<dbReference type="Pfam" id="PF04347">
    <property type="entry name" value="FliO"/>
    <property type="match status" value="1"/>
</dbReference>
<keyword evidence="9" id="KW-0966">Cell projection</keyword>
<evidence type="ECO:0000256" key="4">
    <source>
        <dbReference type="ARBA" id="ARBA00023136"/>
    </source>
</evidence>
<evidence type="ECO:0000313" key="9">
    <source>
        <dbReference type="EMBL" id="MBU2875621.1"/>
    </source>
</evidence>
<keyword evidence="8" id="KW-0732">Signal</keyword>
<evidence type="ECO:0000313" key="10">
    <source>
        <dbReference type="Proteomes" id="UP000753376"/>
    </source>
</evidence>
<keyword evidence="5 7" id="KW-0975">Bacterial flagellum</keyword>
<feature type="signal peptide" evidence="8">
    <location>
        <begin position="1"/>
        <end position="19"/>
    </location>
</feature>
<dbReference type="EMBL" id="JAHKPV010000021">
    <property type="protein sequence ID" value="MBU2875621.1"/>
    <property type="molecule type" value="Genomic_DNA"/>
</dbReference>
<comment type="caution">
    <text evidence="9">The sequence shown here is derived from an EMBL/GenBank/DDBJ whole genome shotgun (WGS) entry which is preliminary data.</text>
</comment>
<feature type="chain" id="PRO_5045206381" description="Flagellar protein" evidence="8">
    <location>
        <begin position="20"/>
        <end position="151"/>
    </location>
</feature>
<keyword evidence="9" id="KW-0969">Cilium</keyword>
<evidence type="ECO:0000256" key="8">
    <source>
        <dbReference type="SAM" id="SignalP"/>
    </source>
</evidence>
<evidence type="ECO:0000256" key="5">
    <source>
        <dbReference type="ARBA" id="ARBA00023143"/>
    </source>
</evidence>
<proteinExistence type="inferred from homology"/>
<feature type="transmembrane region" description="Helical" evidence="7">
    <location>
        <begin position="43"/>
        <end position="65"/>
    </location>
</feature>
<evidence type="ECO:0000256" key="3">
    <source>
        <dbReference type="ARBA" id="ARBA00022989"/>
    </source>
</evidence>
<keyword evidence="3 7" id="KW-1133">Transmembrane helix</keyword>
<keyword evidence="10" id="KW-1185">Reference proteome</keyword>
<dbReference type="PANTHER" id="PTHR38766:SF1">
    <property type="entry name" value="FLAGELLAR PROTEIN FLIO"/>
    <property type="match status" value="1"/>
</dbReference>
<evidence type="ECO:0000256" key="1">
    <source>
        <dbReference type="ARBA" id="ARBA00022475"/>
    </source>
</evidence>
<gene>
    <name evidence="9" type="primary">fliO</name>
    <name evidence="9" type="ORF">KO508_16605</name>
</gene>
<dbReference type="RefSeq" id="WP_216009391.1">
    <property type="nucleotide sequence ID" value="NZ_JAHKPV010000021.1"/>
</dbReference>
<dbReference type="NCBIfam" id="TIGR03500">
    <property type="entry name" value="FliO_TIGR"/>
    <property type="match status" value="1"/>
</dbReference>
<evidence type="ECO:0000256" key="2">
    <source>
        <dbReference type="ARBA" id="ARBA00022692"/>
    </source>
</evidence>
<name>A0ABS6ABU8_9GAMM</name>
<dbReference type="InterPro" id="IPR022781">
    <property type="entry name" value="Flagellar_biosynth_FliO"/>
</dbReference>
<accession>A0ABS6ABU8</accession>
<reference evidence="9 10" key="1">
    <citation type="submission" date="2021-05" db="EMBL/GenBank/DDBJ databases">
        <title>Draft genomes of bacteria isolated from model marine particles.</title>
        <authorList>
            <person name="Datta M.S."/>
            <person name="Schwartzman J.A."/>
            <person name="Enke T.N."/>
            <person name="Saavedra J."/>
            <person name="Cermak N."/>
            <person name="Cordero O.X."/>
        </authorList>
    </citation>
    <scope>NUCLEOTIDE SEQUENCE [LARGE SCALE GENOMIC DNA]</scope>
    <source>
        <strain evidence="9 10">D2M19</strain>
    </source>
</reference>
<comment type="similarity">
    <text evidence="6 7">Belongs to the FliO/MopB family.</text>
</comment>
<evidence type="ECO:0000256" key="7">
    <source>
        <dbReference type="RuleBase" id="RU362064"/>
    </source>
</evidence>